<dbReference type="Pfam" id="PF01694">
    <property type="entry name" value="Rhomboid"/>
    <property type="match status" value="1"/>
</dbReference>
<dbReference type="InterPro" id="IPR022764">
    <property type="entry name" value="Peptidase_S54_rhomboid_dom"/>
</dbReference>
<keyword evidence="5 7" id="KW-1133">Transmembrane helix</keyword>
<comment type="similarity">
    <text evidence="2">Belongs to the peptidase S54 family.</text>
</comment>
<dbReference type="PANTHER" id="PTHR43731">
    <property type="entry name" value="RHOMBOID PROTEASE"/>
    <property type="match status" value="1"/>
</dbReference>
<evidence type="ECO:0000256" key="7">
    <source>
        <dbReference type="SAM" id="Phobius"/>
    </source>
</evidence>
<dbReference type="SUPFAM" id="SSF144091">
    <property type="entry name" value="Rhomboid-like"/>
    <property type="match status" value="1"/>
</dbReference>
<accession>A0AAW9S5D4</accession>
<comment type="subcellular location">
    <subcellularLocation>
        <location evidence="1">Membrane</location>
        <topology evidence="1">Multi-pass membrane protein</topology>
    </subcellularLocation>
</comment>
<dbReference type="PANTHER" id="PTHR43731:SF14">
    <property type="entry name" value="PRESENILIN-ASSOCIATED RHOMBOID-LIKE PROTEIN, MITOCHONDRIAL"/>
    <property type="match status" value="1"/>
</dbReference>
<dbReference type="EC" id="3.4.21.105" evidence="9"/>
<dbReference type="EMBL" id="JBDKWZ010000007">
    <property type="protein sequence ID" value="MEN7549068.1"/>
    <property type="molecule type" value="Genomic_DNA"/>
</dbReference>
<feature type="transmembrane region" description="Helical" evidence="7">
    <location>
        <begin position="82"/>
        <end position="102"/>
    </location>
</feature>
<dbReference type="InterPro" id="IPR050925">
    <property type="entry name" value="Rhomboid_protease_S54"/>
</dbReference>
<evidence type="ECO:0000256" key="2">
    <source>
        <dbReference type="ARBA" id="ARBA00009045"/>
    </source>
</evidence>
<feature type="transmembrane region" description="Helical" evidence="7">
    <location>
        <begin position="6"/>
        <end position="24"/>
    </location>
</feature>
<feature type="transmembrane region" description="Helical" evidence="7">
    <location>
        <begin position="183"/>
        <end position="202"/>
    </location>
</feature>
<name>A0AAW9S5D4_9BACT</name>
<organism evidence="9 10">
    <name type="scientific">Rapidithrix thailandica</name>
    <dbReference type="NCBI Taxonomy" id="413964"/>
    <lineage>
        <taxon>Bacteria</taxon>
        <taxon>Pseudomonadati</taxon>
        <taxon>Bacteroidota</taxon>
        <taxon>Cytophagia</taxon>
        <taxon>Cytophagales</taxon>
        <taxon>Flammeovirgaceae</taxon>
        <taxon>Rapidithrix</taxon>
    </lineage>
</organism>
<reference evidence="9 10" key="1">
    <citation type="submission" date="2024-04" db="EMBL/GenBank/DDBJ databases">
        <title>Novel genus in family Flammeovirgaceae.</title>
        <authorList>
            <person name="Nguyen T.H."/>
            <person name="Vuong T.Q."/>
            <person name="Le H."/>
            <person name="Kim S.-G."/>
        </authorList>
    </citation>
    <scope>NUCLEOTIDE SEQUENCE [LARGE SCALE GENOMIC DNA]</scope>
    <source>
        <strain evidence="9 10">JCM 23209</strain>
    </source>
</reference>
<evidence type="ECO:0000256" key="4">
    <source>
        <dbReference type="ARBA" id="ARBA00022801"/>
    </source>
</evidence>
<dbReference type="GO" id="GO:0006508">
    <property type="term" value="P:proteolysis"/>
    <property type="evidence" value="ECO:0007669"/>
    <property type="project" value="UniProtKB-KW"/>
</dbReference>
<dbReference type="RefSeq" id="WP_346821839.1">
    <property type="nucleotide sequence ID" value="NZ_JBDKWZ010000007.1"/>
</dbReference>
<dbReference type="GO" id="GO:0016020">
    <property type="term" value="C:membrane"/>
    <property type="evidence" value="ECO:0007669"/>
    <property type="project" value="UniProtKB-SubCell"/>
</dbReference>
<keyword evidence="10" id="KW-1185">Reference proteome</keyword>
<feature type="transmembrane region" description="Helical" evidence="7">
    <location>
        <begin position="114"/>
        <end position="135"/>
    </location>
</feature>
<dbReference type="Proteomes" id="UP001403385">
    <property type="component" value="Unassembled WGS sequence"/>
</dbReference>
<dbReference type="Gene3D" id="1.20.1540.10">
    <property type="entry name" value="Rhomboid-like"/>
    <property type="match status" value="1"/>
</dbReference>
<evidence type="ECO:0000313" key="10">
    <source>
        <dbReference type="Proteomes" id="UP001403385"/>
    </source>
</evidence>
<evidence type="ECO:0000313" key="9">
    <source>
        <dbReference type="EMBL" id="MEN7549068.1"/>
    </source>
</evidence>
<dbReference type="AlphaFoldDB" id="A0AAW9S5D4"/>
<dbReference type="InterPro" id="IPR035952">
    <property type="entry name" value="Rhomboid-like_sf"/>
</dbReference>
<dbReference type="GO" id="GO:0004252">
    <property type="term" value="F:serine-type endopeptidase activity"/>
    <property type="evidence" value="ECO:0007669"/>
    <property type="project" value="InterPro"/>
</dbReference>
<sequence>MEINYSFNLVLIIIIVAISLYTGNRPALLQKLMMNPYRIVHNKEYYRMLSSGFIHGGMAHLFFNCFTLYFFGSLMERIFNQLFGPLGTLYYLLLFILGVVISDIPTLVKHKNNFHYNSLGASGGVSAVVFASIIFNPLGEIYLFLIPFGIPGFILGLVYLIYSYYQSKNSSDHINHDAHFFGALFGVAYSVILYPSVIPHFFRELSRWTFF</sequence>
<comment type="caution">
    <text evidence="9">The sequence shown here is derived from an EMBL/GenBank/DDBJ whole genome shotgun (WGS) entry which is preliminary data.</text>
</comment>
<feature type="transmembrane region" description="Helical" evidence="7">
    <location>
        <begin position="141"/>
        <end position="162"/>
    </location>
</feature>
<feature type="domain" description="Peptidase S54 rhomboid" evidence="8">
    <location>
        <begin position="43"/>
        <end position="195"/>
    </location>
</feature>
<keyword evidence="9" id="KW-0645">Protease</keyword>
<evidence type="ECO:0000256" key="1">
    <source>
        <dbReference type="ARBA" id="ARBA00004141"/>
    </source>
</evidence>
<feature type="transmembrane region" description="Helical" evidence="7">
    <location>
        <begin position="45"/>
        <end position="70"/>
    </location>
</feature>
<keyword evidence="4 9" id="KW-0378">Hydrolase</keyword>
<protein>
    <submittedName>
        <fullName evidence="9">Rhomboid family intramembrane serine protease</fullName>
        <ecNumber evidence="9">3.4.21.105</ecNumber>
    </submittedName>
</protein>
<evidence type="ECO:0000256" key="5">
    <source>
        <dbReference type="ARBA" id="ARBA00022989"/>
    </source>
</evidence>
<evidence type="ECO:0000259" key="8">
    <source>
        <dbReference type="Pfam" id="PF01694"/>
    </source>
</evidence>
<evidence type="ECO:0000256" key="3">
    <source>
        <dbReference type="ARBA" id="ARBA00022692"/>
    </source>
</evidence>
<keyword evidence="3 7" id="KW-0812">Transmembrane</keyword>
<evidence type="ECO:0000256" key="6">
    <source>
        <dbReference type="ARBA" id="ARBA00023136"/>
    </source>
</evidence>
<gene>
    <name evidence="9" type="ORF">AAG747_14180</name>
</gene>
<keyword evidence="6 7" id="KW-0472">Membrane</keyword>
<proteinExistence type="inferred from homology"/>